<reference evidence="3 4" key="1">
    <citation type="journal article" date="2016" name="Antonie Van Leeuwenhoek">
        <title>Nocardia donostiensis sp. nov., isolated from human respiratory specimens.</title>
        <authorList>
            <person name="Ercibengoa M."/>
            <person name="Bell M."/>
            <person name="Marimon J.M."/>
            <person name="Humrighouse B."/>
            <person name="Klenk H.P."/>
            <person name="Potter G."/>
            <person name="Perez-Trallero E."/>
        </authorList>
    </citation>
    <scope>NUCLEOTIDE SEQUENCE [LARGE SCALE GENOMIC DNA]</scope>
    <source>
        <strain evidence="3 4">X1655</strain>
    </source>
</reference>
<feature type="region of interest" description="Disordered" evidence="1">
    <location>
        <begin position="189"/>
        <end position="421"/>
    </location>
</feature>
<proteinExistence type="predicted"/>
<evidence type="ECO:0000313" key="4">
    <source>
        <dbReference type="Proteomes" id="UP000188836"/>
    </source>
</evidence>
<protein>
    <recommendedName>
        <fullName evidence="2">PPE domain-containing protein</fullName>
    </recommendedName>
</protein>
<evidence type="ECO:0000259" key="2">
    <source>
        <dbReference type="Pfam" id="PF00823"/>
    </source>
</evidence>
<feature type="compositionally biased region" description="Low complexity" evidence="1">
    <location>
        <begin position="189"/>
        <end position="205"/>
    </location>
</feature>
<feature type="compositionally biased region" description="Gly residues" evidence="1">
    <location>
        <begin position="335"/>
        <end position="345"/>
    </location>
</feature>
<feature type="compositionally biased region" description="Pro residues" evidence="1">
    <location>
        <begin position="243"/>
        <end position="259"/>
    </location>
</feature>
<gene>
    <name evidence="3" type="ORF">B0T46_02170</name>
</gene>
<feature type="compositionally biased region" description="Low complexity" evidence="1">
    <location>
        <begin position="360"/>
        <end position="372"/>
    </location>
</feature>
<dbReference type="AlphaFoldDB" id="A0A1V2TMI9"/>
<keyword evidence="4" id="KW-1185">Reference proteome</keyword>
<name>A0A1V2TMI9_9NOCA</name>
<dbReference type="Pfam" id="PF00823">
    <property type="entry name" value="PPE"/>
    <property type="match status" value="1"/>
</dbReference>
<dbReference type="STRING" id="1538463.B0T36_00015"/>
<evidence type="ECO:0000313" key="3">
    <source>
        <dbReference type="EMBL" id="ONM50702.1"/>
    </source>
</evidence>
<dbReference type="EMBL" id="MUMY01000001">
    <property type="protein sequence ID" value="ONM50702.1"/>
    <property type="molecule type" value="Genomic_DNA"/>
</dbReference>
<feature type="domain" description="PPE" evidence="2">
    <location>
        <begin position="39"/>
        <end position="144"/>
    </location>
</feature>
<organism evidence="3 4">
    <name type="scientific">Nocardia donostiensis</name>
    <dbReference type="NCBI Taxonomy" id="1538463"/>
    <lineage>
        <taxon>Bacteria</taxon>
        <taxon>Bacillati</taxon>
        <taxon>Actinomycetota</taxon>
        <taxon>Actinomycetes</taxon>
        <taxon>Mycobacteriales</taxon>
        <taxon>Nocardiaceae</taxon>
        <taxon>Nocardia</taxon>
    </lineage>
</organism>
<feature type="compositionally biased region" description="Basic and acidic residues" evidence="1">
    <location>
        <begin position="315"/>
        <end position="327"/>
    </location>
</feature>
<sequence>MPRGARRGEYERVDPEYASTVEVFDNLTHQEIHAGVQLMNPAVLLSGQQSWQGAATALADAVGQAHTEIGAAIADGWRGAAAGGAAAAIRDFERTGRELADVMAAVGLRLSQAGDAAETLRAGVGEPSAAEPDLTAALLDPSQASENASVARGAENARQDVVRMMDSVYIGAFVPTGSGVPAFPEIPATSGAPASTTPTGALSTGIANPEPAAGQSPARPAATMVSNPAAEPQSTAPAAHSPSPTPTASPATTPTPAPSAPAHTTPSTATTPASTAPTAWTATDRPVTPASTGPATSVSAAAASVPVTAPASSSDDQRKRQERRDNSGTEAITGMGAGAVGGLMGGAMAASDTPRSGPSAAARNTAAAASRNSEAEDELDDDLHFIDDDSTFLEPSDEHGELIGAMDPTTPPVLGEWTEED</sequence>
<accession>A0A1V2TMI9</accession>
<feature type="compositionally biased region" description="Low complexity" evidence="1">
    <location>
        <begin position="260"/>
        <end position="314"/>
    </location>
</feature>
<comment type="caution">
    <text evidence="3">The sequence shown here is derived from an EMBL/GenBank/DDBJ whole genome shotgun (WGS) entry which is preliminary data.</text>
</comment>
<dbReference type="InterPro" id="IPR000030">
    <property type="entry name" value="PPE_dom"/>
</dbReference>
<evidence type="ECO:0000256" key="1">
    <source>
        <dbReference type="SAM" id="MobiDB-lite"/>
    </source>
</evidence>
<dbReference type="Proteomes" id="UP000188836">
    <property type="component" value="Unassembled WGS sequence"/>
</dbReference>